<accession>A0ACD3B880</accession>
<organism evidence="1 2">
    <name type="scientific">Pluteus cervinus</name>
    <dbReference type="NCBI Taxonomy" id="181527"/>
    <lineage>
        <taxon>Eukaryota</taxon>
        <taxon>Fungi</taxon>
        <taxon>Dikarya</taxon>
        <taxon>Basidiomycota</taxon>
        <taxon>Agaricomycotina</taxon>
        <taxon>Agaricomycetes</taxon>
        <taxon>Agaricomycetidae</taxon>
        <taxon>Agaricales</taxon>
        <taxon>Pluteineae</taxon>
        <taxon>Pluteaceae</taxon>
        <taxon>Pluteus</taxon>
    </lineage>
</organism>
<proteinExistence type="predicted"/>
<dbReference type="EMBL" id="ML208270">
    <property type="protein sequence ID" value="TFK74141.1"/>
    <property type="molecule type" value="Genomic_DNA"/>
</dbReference>
<gene>
    <name evidence="1" type="ORF">BDN72DRAFT_760401</name>
</gene>
<name>A0ACD3B880_9AGAR</name>
<keyword evidence="2" id="KW-1185">Reference proteome</keyword>
<evidence type="ECO:0000313" key="1">
    <source>
        <dbReference type="EMBL" id="TFK74141.1"/>
    </source>
</evidence>
<dbReference type="Proteomes" id="UP000308600">
    <property type="component" value="Unassembled WGS sequence"/>
</dbReference>
<sequence>MMQTEHLARHARRGLIASLKYVFDILGGAIHLLRKPLSVVVFLYILAFLLRGLWPTLWVAFNPLCRVPGISRLEICRPPTVTPPFRGPPSRNGPNYPKLVDVQSRTFEKLLHDSSDYTGLSTEIKRAEMATTDLITLVRGSRLVSKEMLAEVLDEFVSDAKKTGRSLQKLHAKVGGAVDDILAVNDWALKTIEKAEASALSGFSGAIKALIPGAPTQASIRSTITRTFTDSMSTVSSNLKRLIIEAELSLGHLNDLEEKLNTLYDILRREDIVQKEERDEILRLLWTKLGGNKKKLKGVDDHLTLLKDLGIYRRKARAHVVGALQTLGEMSEGIEDLRERAAQPALLASDDENDTGRGEIPVQVHVQSIKMGLERLRDGRKRAKLIEQAVVRKVLSANDLDDPRELGSGSDFLGVMD</sequence>
<protein>
    <submittedName>
        <fullName evidence="1">Uncharacterized protein</fullName>
    </submittedName>
</protein>
<evidence type="ECO:0000313" key="2">
    <source>
        <dbReference type="Proteomes" id="UP000308600"/>
    </source>
</evidence>
<reference evidence="1 2" key="1">
    <citation type="journal article" date="2019" name="Nat. Ecol. Evol.">
        <title>Megaphylogeny resolves global patterns of mushroom evolution.</title>
        <authorList>
            <person name="Varga T."/>
            <person name="Krizsan K."/>
            <person name="Foldi C."/>
            <person name="Dima B."/>
            <person name="Sanchez-Garcia M."/>
            <person name="Sanchez-Ramirez S."/>
            <person name="Szollosi G.J."/>
            <person name="Szarkandi J.G."/>
            <person name="Papp V."/>
            <person name="Albert L."/>
            <person name="Andreopoulos W."/>
            <person name="Angelini C."/>
            <person name="Antonin V."/>
            <person name="Barry K.W."/>
            <person name="Bougher N.L."/>
            <person name="Buchanan P."/>
            <person name="Buyck B."/>
            <person name="Bense V."/>
            <person name="Catcheside P."/>
            <person name="Chovatia M."/>
            <person name="Cooper J."/>
            <person name="Damon W."/>
            <person name="Desjardin D."/>
            <person name="Finy P."/>
            <person name="Geml J."/>
            <person name="Haridas S."/>
            <person name="Hughes K."/>
            <person name="Justo A."/>
            <person name="Karasinski D."/>
            <person name="Kautmanova I."/>
            <person name="Kiss B."/>
            <person name="Kocsube S."/>
            <person name="Kotiranta H."/>
            <person name="LaButti K.M."/>
            <person name="Lechner B.E."/>
            <person name="Liimatainen K."/>
            <person name="Lipzen A."/>
            <person name="Lukacs Z."/>
            <person name="Mihaltcheva S."/>
            <person name="Morgado L.N."/>
            <person name="Niskanen T."/>
            <person name="Noordeloos M.E."/>
            <person name="Ohm R.A."/>
            <person name="Ortiz-Santana B."/>
            <person name="Ovrebo C."/>
            <person name="Racz N."/>
            <person name="Riley R."/>
            <person name="Savchenko A."/>
            <person name="Shiryaev A."/>
            <person name="Soop K."/>
            <person name="Spirin V."/>
            <person name="Szebenyi C."/>
            <person name="Tomsovsky M."/>
            <person name="Tulloss R.E."/>
            <person name="Uehling J."/>
            <person name="Grigoriev I.V."/>
            <person name="Vagvolgyi C."/>
            <person name="Papp T."/>
            <person name="Martin F.M."/>
            <person name="Miettinen O."/>
            <person name="Hibbett D.S."/>
            <person name="Nagy L.G."/>
        </authorList>
    </citation>
    <scope>NUCLEOTIDE SEQUENCE [LARGE SCALE GENOMIC DNA]</scope>
    <source>
        <strain evidence="1 2">NL-1719</strain>
    </source>
</reference>